<reference evidence="2" key="1">
    <citation type="submission" date="2014-09" db="EMBL/GenBank/DDBJ databases">
        <authorList>
            <person name="Magalhaes I.L.F."/>
            <person name="Oliveira U."/>
            <person name="Santos F.R."/>
            <person name="Vidigal T.H.D.A."/>
            <person name="Brescovit A.D."/>
            <person name="Santos A.J."/>
        </authorList>
    </citation>
    <scope>NUCLEOTIDE SEQUENCE</scope>
    <source>
        <tissue evidence="2">Shoot tissue taken approximately 20 cm above the soil surface</tissue>
    </source>
</reference>
<dbReference type="EMBL" id="GBRH01277349">
    <property type="protein sequence ID" value="JAD20546.1"/>
    <property type="molecule type" value="Transcribed_RNA"/>
</dbReference>
<proteinExistence type="predicted"/>
<sequence>MVKCTVFIRNGAGNFHMCLPSISLLYSVKHVLSVYQLAINAIIFAIHHGEIGRPSDLAAAPASMSIGKLPPGAEGRSGNSNSSDSSPSLAAAAAGALDAAVAWSLHHLENDSSLRIPPAFFRCPPHSSLGSPAPSAATTTGAPSSSFSWCWGCASSTAQSPMGGRRLKVLEGVGSGERC</sequence>
<dbReference type="AlphaFoldDB" id="A0A0A8Y2V2"/>
<protein>
    <submittedName>
        <fullName evidence="2">Uncharacterized protein</fullName>
    </submittedName>
</protein>
<feature type="region of interest" description="Disordered" evidence="1">
    <location>
        <begin position="68"/>
        <end position="87"/>
    </location>
</feature>
<evidence type="ECO:0000313" key="2">
    <source>
        <dbReference type="EMBL" id="JAD20546.1"/>
    </source>
</evidence>
<name>A0A0A8Y2V2_ARUDO</name>
<feature type="compositionally biased region" description="Low complexity" evidence="1">
    <location>
        <begin position="77"/>
        <end position="87"/>
    </location>
</feature>
<reference evidence="2" key="2">
    <citation type="journal article" date="2015" name="Data Brief">
        <title>Shoot transcriptome of the giant reed, Arundo donax.</title>
        <authorList>
            <person name="Barrero R.A."/>
            <person name="Guerrero F.D."/>
            <person name="Moolhuijzen P."/>
            <person name="Goolsby J.A."/>
            <person name="Tidwell J."/>
            <person name="Bellgard S.E."/>
            <person name="Bellgard M.I."/>
        </authorList>
    </citation>
    <scope>NUCLEOTIDE SEQUENCE</scope>
    <source>
        <tissue evidence="2">Shoot tissue taken approximately 20 cm above the soil surface</tissue>
    </source>
</reference>
<accession>A0A0A8Y2V2</accession>
<evidence type="ECO:0000256" key="1">
    <source>
        <dbReference type="SAM" id="MobiDB-lite"/>
    </source>
</evidence>
<organism evidence="2">
    <name type="scientific">Arundo donax</name>
    <name type="common">Giant reed</name>
    <name type="synonym">Donax arundinaceus</name>
    <dbReference type="NCBI Taxonomy" id="35708"/>
    <lineage>
        <taxon>Eukaryota</taxon>
        <taxon>Viridiplantae</taxon>
        <taxon>Streptophyta</taxon>
        <taxon>Embryophyta</taxon>
        <taxon>Tracheophyta</taxon>
        <taxon>Spermatophyta</taxon>
        <taxon>Magnoliopsida</taxon>
        <taxon>Liliopsida</taxon>
        <taxon>Poales</taxon>
        <taxon>Poaceae</taxon>
        <taxon>PACMAD clade</taxon>
        <taxon>Arundinoideae</taxon>
        <taxon>Arundineae</taxon>
        <taxon>Arundo</taxon>
    </lineage>
</organism>